<evidence type="ECO:0000313" key="4">
    <source>
        <dbReference type="Proteomes" id="UP000649114"/>
    </source>
</evidence>
<evidence type="ECO:0000313" key="2">
    <source>
        <dbReference type="EMBL" id="KAF4203789.1"/>
    </source>
</evidence>
<protein>
    <recommendedName>
        <fullName evidence="5">Transcription factor domain-containing protein</fullName>
    </recommendedName>
</protein>
<organism evidence="2 4">
    <name type="scientific">Aspergillus lentulus</name>
    <dbReference type="NCBI Taxonomy" id="293939"/>
    <lineage>
        <taxon>Eukaryota</taxon>
        <taxon>Fungi</taxon>
        <taxon>Dikarya</taxon>
        <taxon>Ascomycota</taxon>
        <taxon>Pezizomycotina</taxon>
        <taxon>Eurotiomycetes</taxon>
        <taxon>Eurotiomycetidae</taxon>
        <taxon>Eurotiales</taxon>
        <taxon>Aspergillaceae</taxon>
        <taxon>Aspergillus</taxon>
        <taxon>Aspergillus subgen. Fumigati</taxon>
    </lineage>
</organism>
<keyword evidence="3" id="KW-1185">Reference proteome</keyword>
<dbReference type="EMBL" id="JAAAPU010000072">
    <property type="protein sequence ID" value="KAF4203789.1"/>
    <property type="molecule type" value="Genomic_DNA"/>
</dbReference>
<dbReference type="Proteomes" id="UP000465220">
    <property type="component" value="Unassembled WGS sequence"/>
</dbReference>
<gene>
    <name evidence="2" type="ORF">CNMCM8927_008370</name>
    <name evidence="1" type="ORF">IFM60648_08517</name>
</gene>
<dbReference type="AlphaFoldDB" id="A0AAN5YP05"/>
<evidence type="ECO:0008006" key="5">
    <source>
        <dbReference type="Google" id="ProtNLM"/>
    </source>
</evidence>
<accession>A0AAN5YP05</accession>
<dbReference type="Proteomes" id="UP000649114">
    <property type="component" value="Unassembled WGS sequence"/>
</dbReference>
<comment type="caution">
    <text evidence="2">The sequence shown here is derived from an EMBL/GenBank/DDBJ whole genome shotgun (WGS) entry which is preliminary data.</text>
</comment>
<dbReference type="EMBL" id="BLKI01000065">
    <property type="protein sequence ID" value="GFF88813.1"/>
    <property type="molecule type" value="Genomic_DNA"/>
</dbReference>
<name>A0AAN5YP05_ASPLE</name>
<evidence type="ECO:0000313" key="1">
    <source>
        <dbReference type="EMBL" id="GFF88813.1"/>
    </source>
</evidence>
<reference evidence="1 3" key="2">
    <citation type="submission" date="2020-01" db="EMBL/GenBank/DDBJ databases">
        <title>Draft genome sequence of Aspergillus lentulus IFM 60648.</title>
        <authorList>
            <person name="Takahashi H."/>
            <person name="Yaguchi T."/>
        </authorList>
    </citation>
    <scope>NUCLEOTIDE SEQUENCE [LARGE SCALE GENOMIC DNA]</scope>
    <source>
        <strain evidence="1 3">IFM 60648</strain>
    </source>
</reference>
<evidence type="ECO:0000313" key="3">
    <source>
        <dbReference type="Proteomes" id="UP000465220"/>
    </source>
</evidence>
<proteinExistence type="predicted"/>
<reference evidence="2" key="3">
    <citation type="submission" date="2020-04" db="EMBL/GenBank/DDBJ databases">
        <authorList>
            <person name="Santos R.A.C."/>
            <person name="Steenwyk J.L."/>
            <person name="Rivero-Menendez O."/>
            <person name="Mead M.E."/>
            <person name="Silva L.P."/>
            <person name="Bastos R.W."/>
            <person name="Alastruey-Izquierdo A."/>
            <person name="Goldman G.H."/>
            <person name="Rokas A."/>
        </authorList>
    </citation>
    <scope>NUCLEOTIDE SEQUENCE</scope>
    <source>
        <strain evidence="2">CNM-CM8927</strain>
    </source>
</reference>
<reference evidence="2" key="1">
    <citation type="journal article" date="2020" name="bioRxiv">
        <title>Genomic and phenotypic heterogeneity of clinical isolates of the human pathogens Aspergillus fumigatus, Aspergillus lentulus and Aspergillus fumigatiaffinis.</title>
        <authorList>
            <person name="dos Santos R.A.C."/>
            <person name="Steenwyk J.L."/>
            <person name="Rivero-Menendez O."/>
            <person name="Mead M.E."/>
            <person name="Silva L.P."/>
            <person name="Bastos R.W."/>
            <person name="Alastruey-Izquierdo A."/>
            <person name="Goldman G.H."/>
            <person name="Rokas A."/>
        </authorList>
    </citation>
    <scope>NUCLEOTIDE SEQUENCE</scope>
    <source>
        <strain evidence="2">CNM-CM8927</strain>
    </source>
</reference>
<sequence length="319" mass="35562">MICRQRMRKAAVLMAQEYPVLWIMRLIMMGKMTPPTHEPVTMMPIAAPRFLETQVETQARASRRQHGTDLVAANSKLDLTYATIPGPCKLRPMSESQSDPPSVVFQLLAMGRRGAANIPPSTAEKFYMHYQGARILVNWKFVSMSQDISASNQSWSVVMEAALEILRLQHRLAEESDVLDASRPTGMVDSCFIYKGYFLAASIASFLVQHRKDRLSAQDLVEVRSLLEKSLAIWSRTNDMSREANTVVVALRIVLGQPGSSTIEPRTSPQVGGGDMAFSSCTSFFDDLPLMRTDVDPATFPSLPSTPMIDYWPQVCRGI</sequence>